<dbReference type="HOGENOM" id="CLU_531972_0_0_10"/>
<feature type="transmembrane region" description="Helical" evidence="1">
    <location>
        <begin position="211"/>
        <end position="231"/>
    </location>
</feature>
<gene>
    <name evidence="3" type="ordered locus">Solca_0594</name>
</gene>
<dbReference type="InterPro" id="IPR050640">
    <property type="entry name" value="Bact_2-comp_sensor_kinase"/>
</dbReference>
<feature type="domain" description="Signal transduction histidine kinase internal region" evidence="2">
    <location>
        <begin position="328"/>
        <end position="405"/>
    </location>
</feature>
<dbReference type="AlphaFoldDB" id="H8KP87"/>
<dbReference type="InterPro" id="IPR010559">
    <property type="entry name" value="Sig_transdc_His_kin_internal"/>
</dbReference>
<keyword evidence="1" id="KW-0812">Transmembrane</keyword>
<dbReference type="PANTHER" id="PTHR34220">
    <property type="entry name" value="SENSOR HISTIDINE KINASE YPDA"/>
    <property type="match status" value="1"/>
</dbReference>
<dbReference type="OrthoDB" id="9792992at2"/>
<evidence type="ECO:0000259" key="2">
    <source>
        <dbReference type="Pfam" id="PF06580"/>
    </source>
</evidence>
<dbReference type="Gene3D" id="3.30.565.10">
    <property type="entry name" value="Histidine kinase-like ATPase, C-terminal domain"/>
    <property type="match status" value="1"/>
</dbReference>
<dbReference type="Pfam" id="PF06580">
    <property type="entry name" value="His_kinase"/>
    <property type="match status" value="1"/>
</dbReference>
<dbReference type="InterPro" id="IPR036890">
    <property type="entry name" value="HATPase_C_sf"/>
</dbReference>
<dbReference type="GO" id="GO:0016020">
    <property type="term" value="C:membrane"/>
    <property type="evidence" value="ECO:0007669"/>
    <property type="project" value="InterPro"/>
</dbReference>
<keyword evidence="1" id="KW-1133">Transmembrane helix</keyword>
<keyword evidence="4" id="KW-1185">Reference proteome</keyword>
<accession>H8KP87</accession>
<feature type="transmembrane region" description="Helical" evidence="1">
    <location>
        <begin position="124"/>
        <end position="144"/>
    </location>
</feature>
<feature type="transmembrane region" description="Helical" evidence="1">
    <location>
        <begin position="291"/>
        <end position="311"/>
    </location>
</feature>
<reference evidence="3" key="1">
    <citation type="submission" date="2012-02" db="EMBL/GenBank/DDBJ databases">
        <title>The complete genome of Solitalea canadensis DSM 3403.</title>
        <authorList>
            <consortium name="US DOE Joint Genome Institute (JGI-PGF)"/>
            <person name="Lucas S."/>
            <person name="Copeland A."/>
            <person name="Lapidus A."/>
            <person name="Glavina del Rio T."/>
            <person name="Dalin E."/>
            <person name="Tice H."/>
            <person name="Bruce D."/>
            <person name="Goodwin L."/>
            <person name="Pitluck S."/>
            <person name="Peters L."/>
            <person name="Ovchinnikova G."/>
            <person name="Lu M."/>
            <person name="Kyrpides N."/>
            <person name="Mavromatis K."/>
            <person name="Ivanova N."/>
            <person name="Brettin T."/>
            <person name="Detter J.C."/>
            <person name="Han C."/>
            <person name="Larimer F."/>
            <person name="Land M."/>
            <person name="Hauser L."/>
            <person name="Markowitz V."/>
            <person name="Cheng J.-F."/>
            <person name="Hugenholtz P."/>
            <person name="Woyke T."/>
            <person name="Wu D."/>
            <person name="Spring S."/>
            <person name="Schroeder M."/>
            <person name="Kopitz M."/>
            <person name="Brambilla E."/>
            <person name="Klenk H.-P."/>
            <person name="Eisen J.A."/>
        </authorList>
    </citation>
    <scope>NUCLEOTIDE SEQUENCE</scope>
    <source>
        <strain evidence="3">DSM 3403</strain>
    </source>
</reference>
<dbReference type="RefSeq" id="WP_014678952.1">
    <property type="nucleotide sequence ID" value="NC_017770.1"/>
</dbReference>
<evidence type="ECO:0000256" key="1">
    <source>
        <dbReference type="SAM" id="Phobius"/>
    </source>
</evidence>
<dbReference type="eggNOG" id="COG2972">
    <property type="taxonomic scope" value="Bacteria"/>
</dbReference>
<dbReference type="GO" id="GO:0000155">
    <property type="term" value="F:phosphorelay sensor kinase activity"/>
    <property type="evidence" value="ECO:0007669"/>
    <property type="project" value="InterPro"/>
</dbReference>
<keyword evidence="1" id="KW-0472">Membrane</keyword>
<feature type="transmembrane region" description="Helical" evidence="1">
    <location>
        <begin position="164"/>
        <end position="183"/>
    </location>
</feature>
<dbReference type="EMBL" id="CP003349">
    <property type="protein sequence ID" value="AFD05724.1"/>
    <property type="molecule type" value="Genomic_DNA"/>
</dbReference>
<dbReference type="KEGG" id="scn:Solca_0594"/>
<sequence length="512" mass="58952">MNNEIILLHEIIINTVLKRIQNLFLPNNAWTFVVPVLLISLIQTSEKEPYTWNEHISCTAIMMALLLPVLLFVFYQEKIRKASSTRNYFLLWVACFVVYLSVLPLFLIPILSPLFPVELTQDNVGMLCLFCIGIELTLVLTEYFNTQLSGSHWLRKLNLEKSILLALLLLSVLLAAMGVSSMSDPRYHSANNLLIGPTLKPLVLLKKLPTFFSFALQFFLLYMAGFFFYFINNRFLIPVLLKQKGMIIYCLAAIGSILFFYPLIAQLIIWLPINNVFGEIIGSPPFKAENGWGAFAIMLVSLPIILTIQWFKQNNQITMLEKQKVENELHLLKQQINPHFFFNTLNNLYGLSLTRSEQTPEVILHLSDLMRYVIYEGQKEKVLLTDEINYIEDYLRLQQIRIHKQLDITFEKHSIDNQFELPPLLLIIFIENAFKHGIEPAENACYLKMNLSCANGKLSLSCENSVEPTTKKSQSGIGLLNLKRRLELLYPGKHELKMENGQNSFKIILELN</sequence>
<evidence type="ECO:0000313" key="3">
    <source>
        <dbReference type="EMBL" id="AFD05724.1"/>
    </source>
</evidence>
<name>H8KP87_SOLCM</name>
<feature type="transmembrane region" description="Helical" evidence="1">
    <location>
        <begin position="247"/>
        <end position="271"/>
    </location>
</feature>
<organism evidence="3 4">
    <name type="scientific">Solitalea canadensis (strain ATCC 29591 / DSM 3403 / JCM 21819 / LMG 8368 / NBRC 15130 / NCIMB 12057 / USAM 9D)</name>
    <name type="common">Flexibacter canadensis</name>
    <dbReference type="NCBI Taxonomy" id="929556"/>
    <lineage>
        <taxon>Bacteria</taxon>
        <taxon>Pseudomonadati</taxon>
        <taxon>Bacteroidota</taxon>
        <taxon>Sphingobacteriia</taxon>
        <taxon>Sphingobacteriales</taxon>
        <taxon>Sphingobacteriaceae</taxon>
        <taxon>Solitalea</taxon>
    </lineage>
</organism>
<feature type="transmembrane region" description="Helical" evidence="1">
    <location>
        <begin position="23"/>
        <end position="42"/>
    </location>
</feature>
<proteinExistence type="predicted"/>
<feature type="transmembrane region" description="Helical" evidence="1">
    <location>
        <begin position="87"/>
        <end position="112"/>
    </location>
</feature>
<feature type="transmembrane region" description="Helical" evidence="1">
    <location>
        <begin position="54"/>
        <end position="75"/>
    </location>
</feature>
<protein>
    <submittedName>
        <fullName evidence="3">Putative regulator of cell autolysis</fullName>
    </submittedName>
</protein>
<dbReference type="Proteomes" id="UP000007590">
    <property type="component" value="Chromosome"/>
</dbReference>
<dbReference type="STRING" id="929556.Solca_0594"/>
<evidence type="ECO:0000313" key="4">
    <source>
        <dbReference type="Proteomes" id="UP000007590"/>
    </source>
</evidence>
<dbReference type="PANTHER" id="PTHR34220:SF7">
    <property type="entry name" value="SENSOR HISTIDINE KINASE YPDA"/>
    <property type="match status" value="1"/>
</dbReference>